<dbReference type="SMART" id="SM00710">
    <property type="entry name" value="PbH1"/>
    <property type="match status" value="14"/>
</dbReference>
<keyword evidence="3" id="KW-1185">Reference proteome</keyword>
<dbReference type="Gene3D" id="2.60.40.10">
    <property type="entry name" value="Immunoglobulins"/>
    <property type="match status" value="1"/>
</dbReference>
<evidence type="ECO:0008006" key="5">
    <source>
        <dbReference type="Google" id="ProtNLM"/>
    </source>
</evidence>
<name>A0A2A2HFJ1_9EURY</name>
<evidence type="ECO:0000313" key="1">
    <source>
        <dbReference type="EMBL" id="PAV08209.1"/>
    </source>
</evidence>
<dbReference type="InterPro" id="IPR006626">
    <property type="entry name" value="PbH1"/>
</dbReference>
<dbReference type="EMBL" id="LMVN01000001">
    <property type="protein sequence ID" value="PAV08209.1"/>
    <property type="molecule type" value="Genomic_DNA"/>
</dbReference>
<evidence type="ECO:0000313" key="3">
    <source>
        <dbReference type="Proteomes" id="UP000217528"/>
    </source>
</evidence>
<sequence length="1465" mass="160013">MNKKNKFLFLGLTLLLILVSVSSINATENNDTTTISDTTSTNDIINVEKTTPVEKDTITTDVKSENKIIKNTKKDLKDVKTVKKASNTTVNVNSSNYNQYFTNSGKLSDKISANSSIILNGKFENKTFQINKPGIYLAGKNSIIKNGQITITENAENSTLTNISIQISNSNITKAINNQAMGVTLSNINITYNKPAGITLGILNTAENVSILNNNIKIEGPNAPIDWYNSSSERYMKVNTAAISSQGDDITIRGNNINVTIANGSAYDPYGTIDVIEIVNGDNVNIINNTIVASKASYVYAISAAITNSRVSNNKFNISSESYINAIQIGNMIATGSNVGIANNIITGVCKNTTPLSYDESKAYAIIASGVSKATNMNITNNTINVNATLNTGIELFNTENNIITDNKMNLSGVYSTGIKGNLAPKTIIRNNKINSTGNSSIVTYPGVYGVIYNNDAIYLENSMYVNITNNNMKVMDKGCSEQTAPIILNKSSTIRVTDNIINTSNDEKTIQNIGSSNVLDDKNTIYINGTLQDTYIITNNTISQYFIKENGYQLADNVSDHDILNFQGTIANLTDSNFKMVINKQVKLISTTQDAVIRNVPIIITTEGENTKIINLTIELIKQTGEAIPIKSTAEKIKIINNTIKVEGPNAPIDWTYYPKSYVNTAAISSEGDDVTICGNNITVTKKADSQDQAYGTIDAIEIISGNNVNIINNTISASKGVYVYAISATLNNSDISNNKFTINGETYINAIQLANPSFNVTIANNDIKGVCRNTTQLNDTESISYAIISSSRTTPGNNITIINNNININATLNTAIELYNTENSTINNNRMNLTGAYNTAIKTENAANTHITNNTINIKGNSKTTIIPDIYGAIYNNNAINMKNSPNTDITLNNITVMDTGCSDQTAAIICTSSDNVTIYNNIFDTSNVEDKAIQTITSNNITTQLNAIFVNGTRNGNTHIITNDTIEQFFIKKDDYQLSNNVLIGDTLDFQGIIADLKDSDFKIVINKPINIISTTHNAIIQNIPITITSDAIKTNISNINIEFNSKNTITPIINNANDVKIINNIIKATSVNPITVIKSEDDNTKFIIQNNTINAVVETPLNDRIPLINTPSATVTNNKINLTDINSESILGDEAVFAANISENTPQMPFHSFINITNNTPIKYNQDANITIKIEGIYHQNITGVMNVTIDGKTYKINGTQSTITIHPNTMKVNINIDYVDENNNYLPIKNYTQILNVDRSTNSNIQITVKNEVFAGENITITAIISDNGKLIQDGYVAFKLNGVTLKDANGNRIKVRVINGIATLTYTIPSNYAAKDYILTAVFSNANYARVEVNQTVTIIPSNVFIQPTSVYYENGKLMIKADIKDAITNKNVAIRTKVTLKINGKTIIDRMIVENGTITIAQDLKFNNGIKTLTIISGPNRKYNVNKINVNFMVQNTPVKQSKNTTQITTNDSLKAKV</sequence>
<dbReference type="Proteomes" id="UP000246004">
    <property type="component" value="Unassembled WGS sequence"/>
</dbReference>
<accession>A0A2A2HFJ1</accession>
<dbReference type="EMBL" id="LWMS01000020">
    <property type="protein sequence ID" value="PWL08295.1"/>
    <property type="molecule type" value="Genomic_DNA"/>
</dbReference>
<evidence type="ECO:0000313" key="4">
    <source>
        <dbReference type="Proteomes" id="UP000246004"/>
    </source>
</evidence>
<protein>
    <recommendedName>
        <fullName evidence="5">Member of asn/thr-rich large protein family</fullName>
    </recommendedName>
</protein>
<evidence type="ECO:0000313" key="2">
    <source>
        <dbReference type="EMBL" id="PWL08295.1"/>
    </source>
</evidence>
<reference evidence="2 4" key="1">
    <citation type="submission" date="2016-04" db="EMBL/GenBank/DDBJ databases">
        <title>Genome sequence of Methanosphaera cuniculi DSM 4103.</title>
        <authorList>
            <person name="Poehlein A."/>
            <person name="Seedorf H."/>
            <person name="Daniel R."/>
        </authorList>
    </citation>
    <scope>NUCLEOTIDE SEQUENCE [LARGE SCALE GENOMIC DNA]</scope>
    <source>
        <strain evidence="2 4">DSM 4103</strain>
    </source>
</reference>
<organism evidence="1 3">
    <name type="scientific">Methanosphaera cuniculi</name>
    <dbReference type="NCBI Taxonomy" id="1077256"/>
    <lineage>
        <taxon>Archaea</taxon>
        <taxon>Methanobacteriati</taxon>
        <taxon>Methanobacteriota</taxon>
        <taxon>Methanomada group</taxon>
        <taxon>Methanobacteria</taxon>
        <taxon>Methanobacteriales</taxon>
        <taxon>Methanobacteriaceae</taxon>
        <taxon>Methanosphaera</taxon>
    </lineage>
</organism>
<dbReference type="InterPro" id="IPR013783">
    <property type="entry name" value="Ig-like_fold"/>
</dbReference>
<dbReference type="Proteomes" id="UP000217528">
    <property type="component" value="Unassembled WGS sequence"/>
</dbReference>
<dbReference type="RefSeq" id="WP_095607859.1">
    <property type="nucleotide sequence ID" value="NZ_LMVN01000001.1"/>
</dbReference>
<gene>
    <name evidence="1" type="ORF">ASJ82_03180</name>
    <name evidence="2" type="ORF">MSCUN_07310</name>
</gene>
<proteinExistence type="predicted"/>
<comment type="caution">
    <text evidence="1">The sequence shown here is derived from an EMBL/GenBank/DDBJ whole genome shotgun (WGS) entry which is preliminary data.</text>
</comment>
<reference evidence="1 3" key="2">
    <citation type="journal article" date="2017" name="BMC Genomics">
        <title>Genomic analysis of methanogenic archaea reveals a shift towards energy conservation.</title>
        <authorList>
            <person name="Gilmore S.P."/>
            <person name="Henske J.K."/>
            <person name="Sexton J.A."/>
            <person name="Solomon K.V."/>
            <person name="Seppala S."/>
            <person name="Yoo J.I."/>
            <person name="Huyett L.M."/>
            <person name="Pressman A."/>
            <person name="Cogan J.Z."/>
            <person name="Kivenson V."/>
            <person name="Peng X."/>
            <person name="Tan Y."/>
            <person name="Valentine D.L."/>
            <person name="O'Malley M.A."/>
        </authorList>
    </citation>
    <scope>NUCLEOTIDE SEQUENCE [LARGE SCALE GENOMIC DNA]</scope>
    <source>
        <strain evidence="1 3">1R-7</strain>
    </source>
</reference>